<dbReference type="Gene3D" id="1.10.168.10">
    <property type="entry name" value="Phosducin, domain 2"/>
    <property type="match status" value="1"/>
</dbReference>
<dbReference type="CDD" id="cd02987">
    <property type="entry name" value="Phd_like_Phd"/>
    <property type="match status" value="1"/>
</dbReference>
<dbReference type="InterPro" id="IPR024253">
    <property type="entry name" value="Phosducin_thioredoxin-like_dom"/>
</dbReference>
<dbReference type="OrthoDB" id="70588at2759"/>
<dbReference type="Pfam" id="PF02114">
    <property type="entry name" value="Phosducin"/>
    <property type="match status" value="1"/>
</dbReference>
<dbReference type="SUPFAM" id="SSF52833">
    <property type="entry name" value="Thioredoxin-like"/>
    <property type="match status" value="1"/>
</dbReference>
<evidence type="ECO:0000256" key="1">
    <source>
        <dbReference type="ARBA" id="ARBA00009686"/>
    </source>
</evidence>
<dbReference type="PANTHER" id="PTHR46052">
    <property type="entry name" value="PHOSDUCIN-LIKE PROTEIN"/>
    <property type="match status" value="1"/>
</dbReference>
<evidence type="ECO:0000259" key="4">
    <source>
        <dbReference type="Pfam" id="PF02114"/>
    </source>
</evidence>
<evidence type="ECO:0000313" key="5">
    <source>
        <dbReference type="EMBL" id="CAD7273975.1"/>
    </source>
</evidence>
<dbReference type="InterPro" id="IPR023196">
    <property type="entry name" value="Phosducin_N_dom_sf"/>
</dbReference>
<dbReference type="PANTHER" id="PTHR46052:SF1">
    <property type="entry name" value="PHOSDUCIN-LIKE PROTEIN"/>
    <property type="match status" value="1"/>
</dbReference>
<dbReference type="InterPro" id="IPR036249">
    <property type="entry name" value="Thioredoxin-like_sf"/>
</dbReference>
<dbReference type="Proteomes" id="UP000678499">
    <property type="component" value="Unassembled WGS sequence"/>
</dbReference>
<organism evidence="5">
    <name type="scientific">Notodromas monacha</name>
    <dbReference type="NCBI Taxonomy" id="399045"/>
    <lineage>
        <taxon>Eukaryota</taxon>
        <taxon>Metazoa</taxon>
        <taxon>Ecdysozoa</taxon>
        <taxon>Arthropoda</taxon>
        <taxon>Crustacea</taxon>
        <taxon>Oligostraca</taxon>
        <taxon>Ostracoda</taxon>
        <taxon>Podocopa</taxon>
        <taxon>Podocopida</taxon>
        <taxon>Cypridocopina</taxon>
        <taxon>Cypridoidea</taxon>
        <taxon>Cyprididae</taxon>
        <taxon>Notodromas</taxon>
    </lineage>
</organism>
<dbReference type="Gene3D" id="3.40.30.10">
    <property type="entry name" value="Glutaredoxin"/>
    <property type="match status" value="1"/>
</dbReference>
<protein>
    <recommendedName>
        <fullName evidence="4">Phosducin domain-containing protein</fullName>
    </recommendedName>
</protein>
<evidence type="ECO:0000256" key="2">
    <source>
        <dbReference type="ARBA" id="ARBA00022553"/>
    </source>
</evidence>
<feature type="compositionally biased region" description="Basic residues" evidence="3">
    <location>
        <begin position="116"/>
        <end position="126"/>
    </location>
</feature>
<dbReference type="EMBL" id="CAJPEX010000192">
    <property type="protein sequence ID" value="CAG0914127.1"/>
    <property type="molecule type" value="Genomic_DNA"/>
</dbReference>
<comment type="similarity">
    <text evidence="1">Belongs to the phosducin family.</text>
</comment>
<feature type="compositionally biased region" description="Basic and acidic residues" evidence="3">
    <location>
        <begin position="1"/>
        <end position="14"/>
    </location>
</feature>
<feature type="domain" description="Phosducin" evidence="4">
    <location>
        <begin position="55"/>
        <end position="290"/>
    </location>
</feature>
<accession>A0A7R9BEX7</accession>
<evidence type="ECO:0000313" key="6">
    <source>
        <dbReference type="Proteomes" id="UP000678499"/>
    </source>
</evidence>
<dbReference type="InterPro" id="IPR001200">
    <property type="entry name" value="Phosducin"/>
</dbReference>
<dbReference type="PRINTS" id="PR00677">
    <property type="entry name" value="PHOSDUCIN"/>
</dbReference>
<evidence type="ECO:0000256" key="3">
    <source>
        <dbReference type="SAM" id="MobiDB-lite"/>
    </source>
</evidence>
<dbReference type="AlphaFoldDB" id="A0A7R9BEX7"/>
<feature type="compositionally biased region" description="Basic and acidic residues" evidence="3">
    <location>
        <begin position="104"/>
        <end position="115"/>
    </location>
</feature>
<keyword evidence="2" id="KW-0597">Phosphoprotein</keyword>
<dbReference type="GO" id="GO:0008277">
    <property type="term" value="P:regulation of G protein-coupled receptor signaling pathway"/>
    <property type="evidence" value="ECO:0007669"/>
    <property type="project" value="InterPro"/>
</dbReference>
<feature type="region of interest" description="Disordered" evidence="3">
    <location>
        <begin position="1"/>
        <end position="74"/>
    </location>
</feature>
<dbReference type="InterPro" id="IPR051499">
    <property type="entry name" value="Phosducin-like_reg"/>
</dbReference>
<reference evidence="5" key="1">
    <citation type="submission" date="2020-11" db="EMBL/GenBank/DDBJ databases">
        <authorList>
            <person name="Tran Van P."/>
        </authorList>
    </citation>
    <scope>NUCLEOTIDE SEQUENCE</scope>
</reference>
<name>A0A7R9BEX7_9CRUS</name>
<feature type="region of interest" description="Disordered" evidence="3">
    <location>
        <begin position="102"/>
        <end position="131"/>
    </location>
</feature>
<keyword evidence="6" id="KW-1185">Reference proteome</keyword>
<dbReference type="EMBL" id="OA882229">
    <property type="protein sequence ID" value="CAD7273975.1"/>
    <property type="molecule type" value="Genomic_DNA"/>
</dbReference>
<sequence>MTTLDDRLLGEKTHYYCSSEDEDERERGKDDDEDEGATAAAAPEVPEPPPPPSNAWRGMTTNTGPKGVIKDWQRFKQLETEKREEQEAEKLKLIQKLSLNCASESEKEKQKTEKEKKKRGWGRSKKKPVDEDEDIDKILEEEDGFFDFYVKQRMQEMISRYECLPVFGEVLELKSGPEFLRAVDDEHKDVTVFVHLYDPGKRACAVLNNCLKGLTSNYSRGFKFCTLDVRVVNMTEIFQAQGVPALLIYRGGNLVGNFVRLGDEFKSDHFSAADVMKFLIEHGHLPDQSLTPKIIKSSLKKAGSDSD</sequence>
<proteinExistence type="inferred from homology"/>
<gene>
    <name evidence="5" type="ORF">NMOB1V02_LOCUS1835</name>
</gene>